<name>A0A391P5G5_9EUKA</name>
<reference evidence="1 2" key="1">
    <citation type="journal article" date="2018" name="PLoS ONE">
        <title>The draft genome of Kipferlia bialata reveals reductive genome evolution in fornicate parasites.</title>
        <authorList>
            <person name="Tanifuji G."/>
            <person name="Takabayashi S."/>
            <person name="Kume K."/>
            <person name="Takagi M."/>
            <person name="Nakayama T."/>
            <person name="Kamikawa R."/>
            <person name="Inagaki Y."/>
            <person name="Hashimoto T."/>
        </authorList>
    </citation>
    <scope>NUCLEOTIDE SEQUENCE [LARGE SCALE GENOMIC DNA]</scope>
    <source>
        <strain evidence="1">NY0173</strain>
    </source>
</reference>
<organism evidence="1 2">
    <name type="scientific">Kipferlia bialata</name>
    <dbReference type="NCBI Taxonomy" id="797122"/>
    <lineage>
        <taxon>Eukaryota</taxon>
        <taxon>Metamonada</taxon>
        <taxon>Carpediemonas-like organisms</taxon>
        <taxon>Kipferlia</taxon>
    </lineage>
</organism>
<dbReference type="EMBL" id="BDIP01009839">
    <property type="protein sequence ID" value="GCA65119.1"/>
    <property type="molecule type" value="Genomic_DNA"/>
</dbReference>
<gene>
    <name evidence="1" type="ORF">KIPB_016299</name>
</gene>
<proteinExistence type="predicted"/>
<evidence type="ECO:0000313" key="2">
    <source>
        <dbReference type="Proteomes" id="UP000265618"/>
    </source>
</evidence>
<comment type="caution">
    <text evidence="1">The sequence shown here is derived from an EMBL/GenBank/DDBJ whole genome shotgun (WGS) entry which is preliminary data.</text>
</comment>
<dbReference type="AlphaFoldDB" id="A0A391P5G5"/>
<sequence length="63" mass="7555">VMPEEKANEWYMCKRCKETKFYNTVKDISHHLSSVHDISLDAYGTQEERDVVSEHGFFCWWVL</sequence>
<evidence type="ECO:0000313" key="1">
    <source>
        <dbReference type="EMBL" id="GCA65119.1"/>
    </source>
</evidence>
<dbReference type="Proteomes" id="UP000265618">
    <property type="component" value="Unassembled WGS sequence"/>
</dbReference>
<feature type="non-terminal residue" evidence="1">
    <location>
        <position position="1"/>
    </location>
</feature>
<protein>
    <submittedName>
        <fullName evidence="1">Uncharacterized protein</fullName>
    </submittedName>
</protein>
<keyword evidence="2" id="KW-1185">Reference proteome</keyword>
<accession>A0A391P5G5</accession>